<accession>A0A7Z0VIC5</accession>
<evidence type="ECO:0000256" key="1">
    <source>
        <dbReference type="SAM" id="Phobius"/>
    </source>
</evidence>
<evidence type="ECO:0000313" key="3">
    <source>
        <dbReference type="Proteomes" id="UP000094769"/>
    </source>
</evidence>
<name>A0A7Z0VIC5_9GAMM</name>
<keyword evidence="1" id="KW-0812">Transmembrane</keyword>
<gene>
    <name evidence="2" type="ORF">CODIS_36420</name>
</gene>
<keyword evidence="3" id="KW-1185">Reference proteome</keyword>
<keyword evidence="1" id="KW-0472">Membrane</keyword>
<organism evidence="2 3">
    <name type="scientific">Candidatus Thiodiazotropha endolucinida</name>
    <dbReference type="NCBI Taxonomy" id="1655433"/>
    <lineage>
        <taxon>Bacteria</taxon>
        <taxon>Pseudomonadati</taxon>
        <taxon>Pseudomonadota</taxon>
        <taxon>Gammaproteobacteria</taxon>
        <taxon>Chromatiales</taxon>
        <taxon>Sedimenticolaceae</taxon>
        <taxon>Candidatus Thiodiazotropha</taxon>
    </lineage>
</organism>
<proteinExistence type="predicted"/>
<sequence>MAQITTYLHHVNLKKISVLYPQYMDEAFQLSIQKHLMRLRYLTVWYAAFGHYLAQAFYQLPWQTGKAS</sequence>
<dbReference type="AlphaFoldDB" id="A0A7Z0VIC5"/>
<reference evidence="2 3" key="1">
    <citation type="submission" date="2016-06" db="EMBL/GenBank/DDBJ databases">
        <title>Genome sequence of endosymbiont of Candidatus Endolucinida thiodiazotropha.</title>
        <authorList>
            <person name="Poehlein A."/>
            <person name="Koenig S."/>
            <person name="Heiden S.E."/>
            <person name="Thuermer A."/>
            <person name="Voget S."/>
            <person name="Daniel R."/>
            <person name="Markert S."/>
            <person name="Gros O."/>
            <person name="Schweder T."/>
        </authorList>
    </citation>
    <scope>NUCLEOTIDE SEQUENCE [LARGE SCALE GENOMIC DNA]</scope>
    <source>
        <strain evidence="2 3">COS</strain>
    </source>
</reference>
<evidence type="ECO:0000313" key="2">
    <source>
        <dbReference type="EMBL" id="ODJ86107.1"/>
    </source>
</evidence>
<comment type="caution">
    <text evidence="2">The sequence shown here is derived from an EMBL/GenBank/DDBJ whole genome shotgun (WGS) entry which is preliminary data.</text>
</comment>
<keyword evidence="1" id="KW-1133">Transmembrane helix</keyword>
<feature type="transmembrane region" description="Helical" evidence="1">
    <location>
        <begin position="39"/>
        <end position="58"/>
    </location>
</feature>
<protein>
    <submittedName>
        <fullName evidence="2">Uncharacterized protein</fullName>
    </submittedName>
</protein>
<dbReference type="Proteomes" id="UP000094769">
    <property type="component" value="Unassembled WGS sequence"/>
</dbReference>
<dbReference type="EMBL" id="MARB01000027">
    <property type="protein sequence ID" value="ODJ86107.1"/>
    <property type="molecule type" value="Genomic_DNA"/>
</dbReference>